<sequence>MSKVKTSSAAPSAPAAEVRVRIDKWLWAARFFKTRALASDELDLQRIEANGQRIKASYSVKVGDVLGLHLPGQPLREVEVLALSAQRGPAPVAQRLYRELPSSLERRSLWLDQRRLAPDPHRDPGQGRPTKRERRDVSQWQRWGMGLEE</sequence>
<dbReference type="EMBL" id="JAWDIE010000003">
    <property type="protein sequence ID" value="MEJ7137430.1"/>
    <property type="molecule type" value="Genomic_DNA"/>
</dbReference>
<reference evidence="1" key="1">
    <citation type="submission" date="2023-10" db="EMBL/GenBank/DDBJ databases">
        <title>Amphibacter perezi, gen. nov., sp. nov. a novel taxa of the family Comamonadaceae, class Betaproteobacteria isolated from the skin microbiota of Pelophylax perezi from different populations.</title>
        <authorList>
            <person name="Costa S."/>
            <person name="Proenca D.N."/>
            <person name="Lopes I."/>
            <person name="Morais P.V."/>
        </authorList>
    </citation>
    <scope>NUCLEOTIDE SEQUENCE</scope>
    <source>
        <strain evidence="1">SL12-8</strain>
    </source>
</reference>
<dbReference type="Proteomes" id="UP001364695">
    <property type="component" value="Unassembled WGS sequence"/>
</dbReference>
<keyword evidence="2" id="KW-1185">Reference proteome</keyword>
<accession>A0ACC6NZS1</accession>
<evidence type="ECO:0000313" key="2">
    <source>
        <dbReference type="Proteomes" id="UP001364695"/>
    </source>
</evidence>
<name>A0ACC6NZS1_9BURK</name>
<evidence type="ECO:0000313" key="1">
    <source>
        <dbReference type="EMBL" id="MEJ7137430.1"/>
    </source>
</evidence>
<protein>
    <submittedName>
        <fullName evidence="1">RNA-binding S4 domain-containing protein</fullName>
    </submittedName>
</protein>
<organism evidence="1 2">
    <name type="scientific">Amphibiibacter pelophylacis</name>
    <dbReference type="NCBI Taxonomy" id="1799477"/>
    <lineage>
        <taxon>Bacteria</taxon>
        <taxon>Pseudomonadati</taxon>
        <taxon>Pseudomonadota</taxon>
        <taxon>Betaproteobacteria</taxon>
        <taxon>Burkholderiales</taxon>
        <taxon>Sphaerotilaceae</taxon>
        <taxon>Amphibiibacter</taxon>
    </lineage>
</organism>
<comment type="caution">
    <text evidence="1">The sequence shown here is derived from an EMBL/GenBank/DDBJ whole genome shotgun (WGS) entry which is preliminary data.</text>
</comment>
<proteinExistence type="predicted"/>
<gene>
    <name evidence="1" type="ORF">RV045_03160</name>
</gene>